<dbReference type="Pfam" id="PF17389">
    <property type="entry name" value="Bac_rhamnosid6H"/>
    <property type="match status" value="1"/>
</dbReference>
<dbReference type="AlphaFoldDB" id="A0A4Y7QGS1"/>
<dbReference type="InterPro" id="IPR008928">
    <property type="entry name" value="6-hairpin_glycosidase_sf"/>
</dbReference>
<keyword evidence="4" id="KW-0326">Glycosidase</keyword>
<dbReference type="Proteomes" id="UP000294933">
    <property type="component" value="Unassembled WGS sequence"/>
</dbReference>
<dbReference type="SUPFAM" id="SSF48208">
    <property type="entry name" value="Six-hairpin glycosidases"/>
    <property type="match status" value="1"/>
</dbReference>
<organism evidence="4 5">
    <name type="scientific">Rickenella mellea</name>
    <dbReference type="NCBI Taxonomy" id="50990"/>
    <lineage>
        <taxon>Eukaryota</taxon>
        <taxon>Fungi</taxon>
        <taxon>Dikarya</taxon>
        <taxon>Basidiomycota</taxon>
        <taxon>Agaricomycotina</taxon>
        <taxon>Agaricomycetes</taxon>
        <taxon>Hymenochaetales</taxon>
        <taxon>Rickenellaceae</taxon>
        <taxon>Rickenella</taxon>
    </lineage>
</organism>
<dbReference type="Gene3D" id="1.50.10.10">
    <property type="match status" value="1"/>
</dbReference>
<feature type="domain" description="Alpha-L-rhamnosidase six-hairpin glycosidase" evidence="2">
    <location>
        <begin position="245"/>
        <end position="460"/>
    </location>
</feature>
<reference evidence="4 5" key="1">
    <citation type="submission" date="2018-06" db="EMBL/GenBank/DDBJ databases">
        <title>A transcriptomic atlas of mushroom development highlights an independent origin of complex multicellularity.</title>
        <authorList>
            <consortium name="DOE Joint Genome Institute"/>
            <person name="Krizsan K."/>
            <person name="Almasi E."/>
            <person name="Merenyi Z."/>
            <person name="Sahu N."/>
            <person name="Viragh M."/>
            <person name="Koszo T."/>
            <person name="Mondo S."/>
            <person name="Kiss B."/>
            <person name="Balint B."/>
            <person name="Kues U."/>
            <person name="Barry K."/>
            <person name="Hegedus J.C."/>
            <person name="Henrissat B."/>
            <person name="Johnson J."/>
            <person name="Lipzen A."/>
            <person name="Ohm R."/>
            <person name="Nagy I."/>
            <person name="Pangilinan J."/>
            <person name="Yan J."/>
            <person name="Xiong Y."/>
            <person name="Grigoriev I.V."/>
            <person name="Hibbett D.S."/>
            <person name="Nagy L.G."/>
        </authorList>
    </citation>
    <scope>NUCLEOTIDE SEQUENCE [LARGE SCALE GENOMIC DNA]</scope>
    <source>
        <strain evidence="4 5">SZMC22713</strain>
    </source>
</reference>
<evidence type="ECO:0000313" key="4">
    <source>
        <dbReference type="EMBL" id="TDL26847.1"/>
    </source>
</evidence>
<dbReference type="STRING" id="50990.A0A4Y7QGS1"/>
<name>A0A4Y7QGS1_9AGAM</name>
<evidence type="ECO:0000259" key="2">
    <source>
        <dbReference type="Pfam" id="PF17389"/>
    </source>
</evidence>
<dbReference type="GO" id="GO:0005975">
    <property type="term" value="P:carbohydrate metabolic process"/>
    <property type="evidence" value="ECO:0007669"/>
    <property type="project" value="InterPro"/>
</dbReference>
<evidence type="ECO:0000313" key="5">
    <source>
        <dbReference type="Proteomes" id="UP000294933"/>
    </source>
</evidence>
<dbReference type="GO" id="GO:0016798">
    <property type="term" value="F:hydrolase activity, acting on glycosyl bonds"/>
    <property type="evidence" value="ECO:0007669"/>
    <property type="project" value="UniProtKB-KW"/>
</dbReference>
<dbReference type="InterPro" id="IPR035396">
    <property type="entry name" value="Bac_rhamnosid6H"/>
</dbReference>
<dbReference type="Gene3D" id="2.60.420.10">
    <property type="entry name" value="Maltose phosphorylase, domain 3"/>
    <property type="match status" value="1"/>
</dbReference>
<keyword evidence="5" id="KW-1185">Reference proteome</keyword>
<dbReference type="PANTHER" id="PTHR34987:SF6">
    <property type="entry name" value="ALPHA-L-RHAMNOSIDASE SIX-HAIRPIN GLYCOSIDASE DOMAIN-CONTAINING PROTEIN"/>
    <property type="match status" value="1"/>
</dbReference>
<dbReference type="InterPro" id="IPR012341">
    <property type="entry name" value="6hp_glycosidase-like_sf"/>
</dbReference>
<gene>
    <name evidence="4" type="ORF">BD410DRAFT_472155</name>
</gene>
<feature type="domain" description="Alpha-L-rhamnosidase C-terminal" evidence="3">
    <location>
        <begin position="571"/>
        <end position="638"/>
    </location>
</feature>
<feature type="chain" id="PRO_5021359170" evidence="1">
    <location>
        <begin position="19"/>
        <end position="662"/>
    </location>
</feature>
<sequence length="662" mass="70260">MTLLASFVVLISAFSVRATAPSGPWDQFNYAPSTRVVLPTAVHSSFGSVTNGKNLVGNKGMATLTGNGSWIALDFGKEVGGLISLNLNSVTNTSAFALSFTESPEFIRPTASDDSALGAPSTTYDGVLSIRAPLPSGFWTQPVKQLRGGFRYLSIVSNSNSPITLSNVSCSISFMPHVTNMRNYSGYFSTIDPVFHDPNFLTKLWYAGAYTVQTNTVPLNTGRASPAGPPGTWSNAATLGVAGPIIVDGAKRDRAVWPGDMGIAVPTQFVSTNDLIPTRNALSTMFSAIASNGALPESGPPLSQTGSDTYHMWTLIGTHNYYTFSGDIAWLQTVWTNYTRAVAFVEAKVTSSGLMNVTGLRDWARLGGGGLNSEGNALLYKVLTNSADLATTMNQPALASAWSANATALKTVFNQAFWVPELGMYRDNQTTTLCPQDANSMAVIFGLTTPAQATSVSAGLQKNWNDLGPVAPELPDTISPFISGLELQAHFMSGNDARAMDLIRREWGYMLYTNLSVQSSLLEGFTANGSLSYRSYRGYSYDPAYTSHAHGWSSGPTSALTYFVLGLQVTSPKGQTWTVAPHLSGLPEAQGGFETPLGTYNVSWATILGAFSLNITAPTGTTGTVTLPVKGKLVTVDGKVAKFNADGTISLKGGKHAILVIP</sequence>
<feature type="signal peptide" evidence="1">
    <location>
        <begin position="1"/>
        <end position="18"/>
    </location>
</feature>
<keyword evidence="1" id="KW-0732">Signal</keyword>
<protein>
    <submittedName>
        <fullName evidence="4">Six-hairpin glycosidase</fullName>
    </submittedName>
</protein>
<dbReference type="EMBL" id="ML170160">
    <property type="protein sequence ID" value="TDL26847.1"/>
    <property type="molecule type" value="Genomic_DNA"/>
</dbReference>
<dbReference type="InterPro" id="IPR035398">
    <property type="entry name" value="Bac_rhamnosid_C"/>
</dbReference>
<dbReference type="PANTHER" id="PTHR34987">
    <property type="entry name" value="C, PUTATIVE (AFU_ORTHOLOGUE AFUA_3G02880)-RELATED"/>
    <property type="match status" value="1"/>
</dbReference>
<dbReference type="Pfam" id="PF17390">
    <property type="entry name" value="Bac_rhamnosid_C"/>
    <property type="match status" value="1"/>
</dbReference>
<dbReference type="OrthoDB" id="10036721at2759"/>
<evidence type="ECO:0000256" key="1">
    <source>
        <dbReference type="SAM" id="SignalP"/>
    </source>
</evidence>
<proteinExistence type="predicted"/>
<dbReference type="VEuPathDB" id="FungiDB:BD410DRAFT_472155"/>
<keyword evidence="4" id="KW-0378">Hydrolase</keyword>
<evidence type="ECO:0000259" key="3">
    <source>
        <dbReference type="Pfam" id="PF17390"/>
    </source>
</evidence>
<accession>A0A4Y7QGS1</accession>